<dbReference type="FunFam" id="3.90.550.50:FF:000008">
    <property type="entry name" value="Beta-1,3-glucosyltransferase"/>
    <property type="match status" value="1"/>
</dbReference>
<accession>A0A653BE55</accession>
<keyword evidence="7" id="KW-1133">Transmembrane helix</keyword>
<evidence type="ECO:0000256" key="8">
    <source>
        <dbReference type="ARBA" id="ARBA00023136"/>
    </source>
</evidence>
<dbReference type="GO" id="GO:0012505">
    <property type="term" value="C:endomembrane system"/>
    <property type="evidence" value="ECO:0007669"/>
    <property type="project" value="UniProtKB-SubCell"/>
</dbReference>
<evidence type="ECO:0000256" key="3">
    <source>
        <dbReference type="ARBA" id="ARBA00022676"/>
    </source>
</evidence>
<feature type="domain" description="Fringe-like glycosyltransferase" evidence="10">
    <location>
        <begin position="224"/>
        <end position="439"/>
    </location>
</feature>
<keyword evidence="4" id="KW-0808">Transferase</keyword>
<protein>
    <recommendedName>
        <fullName evidence="10">Fringe-like glycosyltransferase domain-containing protein</fullName>
    </recommendedName>
</protein>
<dbReference type="GO" id="GO:0016020">
    <property type="term" value="C:membrane"/>
    <property type="evidence" value="ECO:0007669"/>
    <property type="project" value="UniProtKB-SubCell"/>
</dbReference>
<name>A0A653BE55_CALMS</name>
<keyword evidence="8" id="KW-0472">Membrane</keyword>
<evidence type="ECO:0000256" key="4">
    <source>
        <dbReference type="ARBA" id="ARBA00022679"/>
    </source>
</evidence>
<evidence type="ECO:0000256" key="1">
    <source>
        <dbReference type="ARBA" id="ARBA00004606"/>
    </source>
</evidence>
<keyword evidence="5" id="KW-0812">Transmembrane</keyword>
<comment type="subcellular location">
    <subcellularLocation>
        <location evidence="9">Endomembrane system</location>
        <topology evidence="9">Single-pass membrane protein</topology>
    </subcellularLocation>
    <subcellularLocation>
        <location evidence="1">Membrane</location>
        <topology evidence="1">Single-pass type II membrane protein</topology>
    </subcellularLocation>
</comment>
<evidence type="ECO:0000256" key="5">
    <source>
        <dbReference type="ARBA" id="ARBA00022692"/>
    </source>
</evidence>
<reference evidence="11 12" key="1">
    <citation type="submission" date="2019-01" db="EMBL/GenBank/DDBJ databases">
        <authorList>
            <person name="Sayadi A."/>
        </authorList>
    </citation>
    <scope>NUCLEOTIDE SEQUENCE [LARGE SCALE GENOMIC DNA]</scope>
</reference>
<evidence type="ECO:0000256" key="9">
    <source>
        <dbReference type="ARBA" id="ARBA00037847"/>
    </source>
</evidence>
<evidence type="ECO:0000256" key="7">
    <source>
        <dbReference type="ARBA" id="ARBA00022989"/>
    </source>
</evidence>
<dbReference type="GO" id="GO:0016757">
    <property type="term" value="F:glycosyltransferase activity"/>
    <property type="evidence" value="ECO:0007669"/>
    <property type="project" value="UniProtKB-KW"/>
</dbReference>
<evidence type="ECO:0000259" key="10">
    <source>
        <dbReference type="Pfam" id="PF02434"/>
    </source>
</evidence>
<dbReference type="Pfam" id="PF02434">
    <property type="entry name" value="Fringe"/>
    <property type="match status" value="2"/>
</dbReference>
<dbReference type="PANTHER" id="PTHR10811">
    <property type="entry name" value="FRINGE-RELATED"/>
    <property type="match status" value="1"/>
</dbReference>
<comment type="similarity">
    <text evidence="2">Belongs to the glycosyltransferase 31 family.</text>
</comment>
<evidence type="ECO:0000256" key="2">
    <source>
        <dbReference type="ARBA" id="ARBA00008661"/>
    </source>
</evidence>
<dbReference type="OrthoDB" id="421979at2759"/>
<keyword evidence="12" id="KW-1185">Reference proteome</keyword>
<evidence type="ECO:0000256" key="6">
    <source>
        <dbReference type="ARBA" id="ARBA00022968"/>
    </source>
</evidence>
<feature type="domain" description="Fringe-like glycosyltransferase" evidence="10">
    <location>
        <begin position="81"/>
        <end position="174"/>
    </location>
</feature>
<evidence type="ECO:0000313" key="11">
    <source>
        <dbReference type="EMBL" id="VEN33848.1"/>
    </source>
</evidence>
<keyword evidence="3" id="KW-0328">Glycosyltransferase</keyword>
<sequence>MYLLKAVITTYFIRLSCSIDVKSIVFVILSQENKYHAQLANNLQENLFNQMKAQYNDSSVIHLCHQEFKNIQSWTILPVLPILDKLHSDTARWVVFLEDYTVVDVPKLIAALERHNHNQETWISHAVHDEEPTIIHHFASNDNSNYFEYPVIASGVAMSIPLVQKLVLNLKNQKLNTFTIDVSHEVALFIGIEVPLKNEPAFCVQKQPHCATFSTENSCCDIPVSKNHVYYAVKTCGKYHEDRVKVIKRTWGPHATKIDFFSDVLDSSIPTIQLDIPNTEKGHCQKSWSILQYVNEKIKNGELNVSWLVLADDDTILSVSRLHALLCCYDSRKSVAIGQKYGYNLLKGGGYPYLTGGAGIVLSIPALQILVEKCTCPSLDSPDDMMFGACMAREGVDLVHSPAFHQARPMDYPSDYLAVQKPISFHKHWNLDPIQIYNSWFQQGDIHFSNMELHDEL</sequence>
<dbReference type="Proteomes" id="UP000410492">
    <property type="component" value="Unassembled WGS sequence"/>
</dbReference>
<dbReference type="InterPro" id="IPR003378">
    <property type="entry name" value="Fringe-like_glycosylTrfase"/>
</dbReference>
<dbReference type="Gene3D" id="3.90.550.50">
    <property type="match status" value="2"/>
</dbReference>
<proteinExistence type="inferred from homology"/>
<evidence type="ECO:0000313" key="12">
    <source>
        <dbReference type="Proteomes" id="UP000410492"/>
    </source>
</evidence>
<dbReference type="EMBL" id="CAACVG010000253">
    <property type="protein sequence ID" value="VEN33848.1"/>
    <property type="molecule type" value="Genomic_DNA"/>
</dbReference>
<gene>
    <name evidence="11" type="ORF">CALMAC_LOCUS242</name>
</gene>
<dbReference type="AlphaFoldDB" id="A0A653BE55"/>
<keyword evidence="6" id="KW-0735">Signal-anchor</keyword>
<organism evidence="11 12">
    <name type="scientific">Callosobruchus maculatus</name>
    <name type="common">Southern cowpea weevil</name>
    <name type="synonym">Pulse bruchid</name>
    <dbReference type="NCBI Taxonomy" id="64391"/>
    <lineage>
        <taxon>Eukaryota</taxon>
        <taxon>Metazoa</taxon>
        <taxon>Ecdysozoa</taxon>
        <taxon>Arthropoda</taxon>
        <taxon>Hexapoda</taxon>
        <taxon>Insecta</taxon>
        <taxon>Pterygota</taxon>
        <taxon>Neoptera</taxon>
        <taxon>Endopterygota</taxon>
        <taxon>Coleoptera</taxon>
        <taxon>Polyphaga</taxon>
        <taxon>Cucujiformia</taxon>
        <taxon>Chrysomeloidea</taxon>
        <taxon>Chrysomelidae</taxon>
        <taxon>Bruchinae</taxon>
        <taxon>Bruchini</taxon>
        <taxon>Callosobruchus</taxon>
    </lineage>
</organism>